<name>A0A9C7PS33_9RHOD</name>
<dbReference type="EMBL" id="BQMJ01000004">
    <property type="protein sequence ID" value="GJQ08821.1"/>
    <property type="molecule type" value="Genomic_DNA"/>
</dbReference>
<dbReference type="Proteomes" id="UP001061958">
    <property type="component" value="Unassembled WGS sequence"/>
</dbReference>
<sequence length="167" mass="19924">MMNRKDIVQAILNDIDQQGLIQKIKKQIETKVLFSLMFKEELLKDTSTDGLQPWNKNTMLSLATVLEFLHHRKFYYTESVFRDEIIEQLKTTKESCRQNREILVLEAMLHEDEAAIFALRRILSLSESFQNNNNNNCCLEQVIEDWLHRQESCHYNSHIRRSHSWIQ</sequence>
<evidence type="ECO:0008006" key="3">
    <source>
        <dbReference type="Google" id="ProtNLM"/>
    </source>
</evidence>
<dbReference type="AlphaFoldDB" id="A0A9C7PS33"/>
<comment type="caution">
    <text evidence="1">The sequence shown here is derived from an EMBL/GenBank/DDBJ whole genome shotgun (WGS) entry which is preliminary data.</text>
</comment>
<reference evidence="1" key="1">
    <citation type="journal article" date="2022" name="Proc. Natl. Acad. Sci. U.S.A.">
        <title>Life cycle and functional genomics of the unicellular red alga Galdieria for elucidating algal and plant evolution and industrial use.</title>
        <authorList>
            <person name="Hirooka S."/>
            <person name="Itabashi T."/>
            <person name="Ichinose T.M."/>
            <person name="Onuma R."/>
            <person name="Fujiwara T."/>
            <person name="Yamashita S."/>
            <person name="Jong L.W."/>
            <person name="Tomita R."/>
            <person name="Iwane A.H."/>
            <person name="Miyagishima S.Y."/>
        </authorList>
    </citation>
    <scope>NUCLEOTIDE SEQUENCE</scope>
    <source>
        <strain evidence="1">NBRC 102759</strain>
    </source>
</reference>
<evidence type="ECO:0000313" key="1">
    <source>
        <dbReference type="EMBL" id="GJQ08821.1"/>
    </source>
</evidence>
<keyword evidence="2" id="KW-1185">Reference proteome</keyword>
<accession>A0A9C7PS33</accession>
<gene>
    <name evidence="1" type="ORF">GpartN1_g612.t1</name>
</gene>
<evidence type="ECO:0000313" key="2">
    <source>
        <dbReference type="Proteomes" id="UP001061958"/>
    </source>
</evidence>
<proteinExistence type="predicted"/>
<protein>
    <recommendedName>
        <fullName evidence="3">LisH domain-containing protein</fullName>
    </recommendedName>
</protein>
<reference evidence="1" key="2">
    <citation type="submission" date="2022-01" db="EMBL/GenBank/DDBJ databases">
        <authorList>
            <person name="Hirooka S."/>
            <person name="Miyagishima S.Y."/>
        </authorList>
    </citation>
    <scope>NUCLEOTIDE SEQUENCE</scope>
    <source>
        <strain evidence="1">NBRC 102759</strain>
    </source>
</reference>
<organism evidence="1 2">
    <name type="scientific">Galdieria partita</name>
    <dbReference type="NCBI Taxonomy" id="83374"/>
    <lineage>
        <taxon>Eukaryota</taxon>
        <taxon>Rhodophyta</taxon>
        <taxon>Bangiophyceae</taxon>
        <taxon>Galdieriales</taxon>
        <taxon>Galdieriaceae</taxon>
        <taxon>Galdieria</taxon>
    </lineage>
</organism>